<name>A0ABN3PRH2_9ACTN</name>
<evidence type="ECO:0000256" key="4">
    <source>
        <dbReference type="PROSITE-ProRule" id="PRU00335"/>
    </source>
</evidence>
<dbReference type="PANTHER" id="PTHR30055">
    <property type="entry name" value="HTH-TYPE TRANSCRIPTIONAL REGULATOR RUTR"/>
    <property type="match status" value="1"/>
</dbReference>
<evidence type="ECO:0000256" key="2">
    <source>
        <dbReference type="ARBA" id="ARBA00023125"/>
    </source>
</evidence>
<dbReference type="Pfam" id="PF00440">
    <property type="entry name" value="TetR_N"/>
    <property type="match status" value="1"/>
</dbReference>
<protein>
    <submittedName>
        <fullName evidence="6">TetR family transcriptional regulator</fullName>
    </submittedName>
</protein>
<feature type="domain" description="HTH tetR-type" evidence="5">
    <location>
        <begin position="10"/>
        <end position="70"/>
    </location>
</feature>
<proteinExistence type="predicted"/>
<dbReference type="InterPro" id="IPR050109">
    <property type="entry name" value="HTH-type_TetR-like_transc_reg"/>
</dbReference>
<keyword evidence="1" id="KW-0805">Transcription regulation</keyword>
<dbReference type="InterPro" id="IPR041347">
    <property type="entry name" value="MftR_C"/>
</dbReference>
<dbReference type="PANTHER" id="PTHR30055:SF238">
    <property type="entry name" value="MYCOFACTOCIN BIOSYNTHESIS TRANSCRIPTIONAL REGULATOR MFTR-RELATED"/>
    <property type="match status" value="1"/>
</dbReference>
<dbReference type="Proteomes" id="UP001501447">
    <property type="component" value="Unassembled WGS sequence"/>
</dbReference>
<evidence type="ECO:0000313" key="6">
    <source>
        <dbReference type="EMBL" id="GAA2595570.1"/>
    </source>
</evidence>
<dbReference type="InterPro" id="IPR009057">
    <property type="entry name" value="Homeodomain-like_sf"/>
</dbReference>
<evidence type="ECO:0000313" key="7">
    <source>
        <dbReference type="Proteomes" id="UP001501447"/>
    </source>
</evidence>
<dbReference type="RefSeq" id="WP_344561843.1">
    <property type="nucleotide sequence ID" value="NZ_BAAARJ010000002.1"/>
</dbReference>
<organism evidence="6 7">
    <name type="scientific">Streptomyces axinellae</name>
    <dbReference type="NCBI Taxonomy" id="552788"/>
    <lineage>
        <taxon>Bacteria</taxon>
        <taxon>Bacillati</taxon>
        <taxon>Actinomycetota</taxon>
        <taxon>Actinomycetes</taxon>
        <taxon>Kitasatosporales</taxon>
        <taxon>Streptomycetaceae</taxon>
        <taxon>Streptomyces</taxon>
    </lineage>
</organism>
<evidence type="ECO:0000256" key="1">
    <source>
        <dbReference type="ARBA" id="ARBA00023015"/>
    </source>
</evidence>
<dbReference type="InterPro" id="IPR023772">
    <property type="entry name" value="DNA-bd_HTH_TetR-type_CS"/>
</dbReference>
<reference evidence="6 7" key="1">
    <citation type="journal article" date="2019" name="Int. J. Syst. Evol. Microbiol.">
        <title>The Global Catalogue of Microorganisms (GCM) 10K type strain sequencing project: providing services to taxonomists for standard genome sequencing and annotation.</title>
        <authorList>
            <consortium name="The Broad Institute Genomics Platform"/>
            <consortium name="The Broad Institute Genome Sequencing Center for Infectious Disease"/>
            <person name="Wu L."/>
            <person name="Ma J."/>
        </authorList>
    </citation>
    <scope>NUCLEOTIDE SEQUENCE [LARGE SCALE GENOMIC DNA]</scope>
    <source>
        <strain evidence="6 7">JCM 16373</strain>
    </source>
</reference>
<feature type="DNA-binding region" description="H-T-H motif" evidence="4">
    <location>
        <begin position="33"/>
        <end position="52"/>
    </location>
</feature>
<gene>
    <name evidence="6" type="ORF">GCM10009863_06030</name>
</gene>
<evidence type="ECO:0000256" key="3">
    <source>
        <dbReference type="ARBA" id="ARBA00023163"/>
    </source>
</evidence>
<keyword evidence="7" id="KW-1185">Reference proteome</keyword>
<dbReference type="InterPro" id="IPR001647">
    <property type="entry name" value="HTH_TetR"/>
</dbReference>
<dbReference type="Pfam" id="PF17754">
    <property type="entry name" value="TetR_C_14"/>
    <property type="match status" value="1"/>
</dbReference>
<accession>A0ABN3PRH2</accession>
<dbReference type="Gene3D" id="1.10.10.60">
    <property type="entry name" value="Homeodomain-like"/>
    <property type="match status" value="1"/>
</dbReference>
<dbReference type="PRINTS" id="PR00455">
    <property type="entry name" value="HTHTETR"/>
</dbReference>
<keyword evidence="2 4" id="KW-0238">DNA-binding</keyword>
<dbReference type="PROSITE" id="PS01081">
    <property type="entry name" value="HTH_TETR_1"/>
    <property type="match status" value="1"/>
</dbReference>
<keyword evidence="3" id="KW-0804">Transcription</keyword>
<sequence length="209" mass="23938">MTGLRERKKQRTRDALVLAAHQLFVTQGYDTTTVDQIAEAVEVSQRTFFRYFANKEEVALFVQDMTVRRFFEGVCARPLSEAPLECLRRTLDETWEDVGEAIEAITPLELYLRMCQVIEVTPALLAAHLRHSLLVEQKLVQEIARRTGLDPERDPRPRVLVAAFTGVMLSAGRHWGLRDGVSLEEARRVTREHVEQLGPALSADWRQDR</sequence>
<comment type="caution">
    <text evidence="6">The sequence shown here is derived from an EMBL/GenBank/DDBJ whole genome shotgun (WGS) entry which is preliminary data.</text>
</comment>
<dbReference type="PROSITE" id="PS50977">
    <property type="entry name" value="HTH_TETR_2"/>
    <property type="match status" value="1"/>
</dbReference>
<dbReference type="EMBL" id="BAAARJ010000002">
    <property type="protein sequence ID" value="GAA2595570.1"/>
    <property type="molecule type" value="Genomic_DNA"/>
</dbReference>
<evidence type="ECO:0000259" key="5">
    <source>
        <dbReference type="PROSITE" id="PS50977"/>
    </source>
</evidence>
<dbReference type="SUPFAM" id="SSF46689">
    <property type="entry name" value="Homeodomain-like"/>
    <property type="match status" value="1"/>
</dbReference>
<dbReference type="Gene3D" id="1.10.357.10">
    <property type="entry name" value="Tetracycline Repressor, domain 2"/>
    <property type="match status" value="1"/>
</dbReference>